<organism evidence="7">
    <name type="scientific">Perkinsus marinus (strain ATCC 50983 / TXsc)</name>
    <dbReference type="NCBI Taxonomy" id="423536"/>
    <lineage>
        <taxon>Eukaryota</taxon>
        <taxon>Sar</taxon>
        <taxon>Alveolata</taxon>
        <taxon>Perkinsozoa</taxon>
        <taxon>Perkinsea</taxon>
        <taxon>Perkinsida</taxon>
        <taxon>Perkinsidae</taxon>
        <taxon>Perkinsus</taxon>
    </lineage>
</organism>
<keyword evidence="6" id="KW-0472">Membrane</keyword>
<dbReference type="AlphaFoldDB" id="C5KKM3"/>
<name>C5KKM3_PERM5</name>
<feature type="coiled-coil region" evidence="5">
    <location>
        <begin position="318"/>
        <end position="429"/>
    </location>
</feature>
<reference evidence="6 7" key="1">
    <citation type="submission" date="2008-07" db="EMBL/GenBank/DDBJ databases">
        <authorList>
            <person name="El-Sayed N."/>
            <person name="Caler E."/>
            <person name="Inman J."/>
            <person name="Amedeo P."/>
            <person name="Hass B."/>
            <person name="Wortman J."/>
        </authorList>
    </citation>
    <scope>NUCLEOTIDE SEQUENCE [LARGE SCALE GENOMIC DNA]</scope>
    <source>
        <strain evidence="7">ATCC 50983 / TXsc</strain>
    </source>
</reference>
<dbReference type="OrthoDB" id="10254663at2759"/>
<evidence type="ECO:0000256" key="1">
    <source>
        <dbReference type="ARBA" id="ARBA00004114"/>
    </source>
</evidence>
<evidence type="ECO:0000313" key="7">
    <source>
        <dbReference type="Proteomes" id="UP000007800"/>
    </source>
</evidence>
<keyword evidence="5" id="KW-0175">Coiled coil</keyword>
<dbReference type="GeneID" id="9062018"/>
<feature type="coiled-coil region" evidence="5">
    <location>
        <begin position="227"/>
        <end position="268"/>
    </location>
</feature>
<proteinExistence type="inferred from homology"/>
<dbReference type="PANTHER" id="PTHR20544:SF0">
    <property type="entry name" value="NUCLEOPROTEIN TPR_MLP1 DOMAIN-CONTAINING PROTEIN"/>
    <property type="match status" value="1"/>
</dbReference>
<comment type="similarity">
    <text evidence="4">Belongs to the CEP135/TSGA10 family.</text>
</comment>
<evidence type="ECO:0000256" key="2">
    <source>
        <dbReference type="ARBA" id="ARBA00022490"/>
    </source>
</evidence>
<keyword evidence="7" id="KW-1185">Reference proteome</keyword>
<evidence type="ECO:0000256" key="4">
    <source>
        <dbReference type="ARBA" id="ARBA00038123"/>
    </source>
</evidence>
<sequence length="635" mass="72274">MAVDLSSPDSSLSEKVEAVTRQRDDLKALCEKLAMVIKEEESARRGITDECTALRKRQEDLEKELDRVKESSQKEAEKAMVEKENYEAEIGATKRDMLERVREFEGKMSTIREEVENSTSDNHRLAHEVIRLQREAKAKEEEMTRLKAQMKSATEGCREAEEKANGMQVDLDAARKTGQDMKLELDRCQSRVEALKTDLGAQRKARAKLEATVEALRGAVVTENTDKSTASRGLDDANRRIALLEKEKERAEGQLKKMMTMVKALEDTQSSLLSELEVTTSKLADVGKSATANEETNVDTLRRVAEQQQEIVRMRTAMLTLDRERDELQSAVDDKSEEVSSLRATNRELSDRVGELNRKVEQLRRETEGQQVNLNTRDDESAALHRTIQELQEETVRLCTELDGSQQEVRNITEDVAHMTRENQSLHAEVIRLSREASNFRTALDQQKRDTQTTIEALRAVELERDDIRELYHQATLDGHRFDPCTLQEERDQLEESLDLLTKENEKFQASLSEAFKQNHRLQIDLDATEDQNQQLLKQLREMNDLLAEQRRMVAVAGEDRNRAEDACRQLSTAGNHQSRESAKLATQLAAVTAENQRLSSESSFSVQTHPEYISLCDTVEQQYKLIGTVTGGLR</sequence>
<dbReference type="RefSeq" id="XP_002783339.1">
    <property type="nucleotide sequence ID" value="XM_002783293.1"/>
</dbReference>
<dbReference type="Gene3D" id="1.10.287.1490">
    <property type="match status" value="1"/>
</dbReference>
<keyword evidence="6" id="KW-0812">Transmembrane</keyword>
<dbReference type="Proteomes" id="UP000007800">
    <property type="component" value="Unassembled WGS sequence"/>
</dbReference>
<evidence type="ECO:0000256" key="5">
    <source>
        <dbReference type="SAM" id="Coils"/>
    </source>
</evidence>
<dbReference type="PANTHER" id="PTHR20544">
    <property type="entry name" value="CENTROSOMAL PROTEIN CEP135"/>
    <property type="match status" value="1"/>
</dbReference>
<accession>C5KKM3</accession>
<protein>
    <submittedName>
        <fullName evidence="6">Transmembrane protein, putative</fullName>
    </submittedName>
</protein>
<dbReference type="OMA" id="CNAHIND"/>
<dbReference type="EMBL" id="GG673688">
    <property type="protein sequence ID" value="EER15135.1"/>
    <property type="molecule type" value="Genomic_DNA"/>
</dbReference>
<evidence type="ECO:0000256" key="3">
    <source>
        <dbReference type="ARBA" id="ARBA00023212"/>
    </source>
</evidence>
<dbReference type="InParanoid" id="C5KKM3"/>
<keyword evidence="3" id="KW-0206">Cytoskeleton</keyword>
<gene>
    <name evidence="6" type="ORF">Pmar_PMAR023461</name>
</gene>
<comment type="subcellular location">
    <subcellularLocation>
        <location evidence="1">Cytoplasm</location>
        <location evidence="1">Cytoskeleton</location>
        <location evidence="1">Microtubule organizing center</location>
        <location evidence="1">Centrosome</location>
        <location evidence="1">Centriole</location>
    </subcellularLocation>
</comment>
<keyword evidence="2" id="KW-0963">Cytoplasm</keyword>
<feature type="coiled-coil region" evidence="5">
    <location>
        <begin position="487"/>
        <end position="553"/>
    </location>
</feature>
<evidence type="ECO:0000313" key="6">
    <source>
        <dbReference type="EMBL" id="EER15135.1"/>
    </source>
</evidence>
<dbReference type="InterPro" id="IPR051877">
    <property type="entry name" value="Centriole_BasalBody_StrucProt"/>
</dbReference>
<dbReference type="GO" id="GO:0005814">
    <property type="term" value="C:centriole"/>
    <property type="evidence" value="ECO:0007669"/>
    <property type="project" value="UniProtKB-SubCell"/>
</dbReference>
<feature type="coiled-coil region" evidence="5">
    <location>
        <begin position="44"/>
        <end position="177"/>
    </location>
</feature>